<proteinExistence type="predicted"/>
<evidence type="ECO:0000313" key="3">
    <source>
        <dbReference type="Proteomes" id="UP001597263"/>
    </source>
</evidence>
<dbReference type="EMBL" id="JBHTMA010000032">
    <property type="protein sequence ID" value="MFD1226672.1"/>
    <property type="molecule type" value="Genomic_DNA"/>
</dbReference>
<organism evidence="2 3">
    <name type="scientific">Pseudochrobactrum kiredjianiae</name>
    <dbReference type="NCBI Taxonomy" id="386305"/>
    <lineage>
        <taxon>Bacteria</taxon>
        <taxon>Pseudomonadati</taxon>
        <taxon>Pseudomonadota</taxon>
        <taxon>Alphaproteobacteria</taxon>
        <taxon>Hyphomicrobiales</taxon>
        <taxon>Brucellaceae</taxon>
        <taxon>Pseudochrobactrum</taxon>
    </lineage>
</organism>
<evidence type="ECO:0000256" key="1">
    <source>
        <dbReference type="SAM" id="MobiDB-lite"/>
    </source>
</evidence>
<dbReference type="Pfam" id="PF05954">
    <property type="entry name" value="Phage_GPD"/>
    <property type="match status" value="1"/>
</dbReference>
<comment type="caution">
    <text evidence="2">The sequence shown here is derived from an EMBL/GenBank/DDBJ whole genome shotgun (WGS) entry which is preliminary data.</text>
</comment>
<dbReference type="SUPFAM" id="SSF69279">
    <property type="entry name" value="Phage tail proteins"/>
    <property type="match status" value="1"/>
</dbReference>
<protein>
    <submittedName>
        <fullName evidence="2">Phage late control D family protein</fullName>
    </submittedName>
</protein>
<feature type="compositionally biased region" description="Polar residues" evidence="1">
    <location>
        <begin position="346"/>
        <end position="357"/>
    </location>
</feature>
<feature type="region of interest" description="Disordered" evidence="1">
    <location>
        <begin position="333"/>
        <end position="382"/>
    </location>
</feature>
<evidence type="ECO:0000313" key="2">
    <source>
        <dbReference type="EMBL" id="MFD1226672.1"/>
    </source>
</evidence>
<dbReference type="Gene3D" id="4.10.220.110">
    <property type="match status" value="1"/>
</dbReference>
<gene>
    <name evidence="2" type="ORF">ACFQ35_05840</name>
</gene>
<dbReference type="Proteomes" id="UP001597263">
    <property type="component" value="Unassembled WGS sequence"/>
</dbReference>
<reference evidence="3" key="1">
    <citation type="journal article" date="2019" name="Int. J. Syst. Evol. Microbiol.">
        <title>The Global Catalogue of Microorganisms (GCM) 10K type strain sequencing project: providing services to taxonomists for standard genome sequencing and annotation.</title>
        <authorList>
            <consortium name="The Broad Institute Genomics Platform"/>
            <consortium name="The Broad Institute Genome Sequencing Center for Infectious Disease"/>
            <person name="Wu L."/>
            <person name="Ma J."/>
        </authorList>
    </citation>
    <scope>NUCLEOTIDE SEQUENCE [LARGE SCALE GENOMIC DNA]</scope>
    <source>
        <strain evidence="3">CCUG 49584</strain>
    </source>
</reference>
<dbReference type="RefSeq" id="WP_289388460.1">
    <property type="nucleotide sequence ID" value="NZ_JAUCBM010000012.1"/>
</dbReference>
<dbReference type="Gene3D" id="3.55.50.10">
    <property type="entry name" value="Baseplate protein-like domains"/>
    <property type="match status" value="1"/>
</dbReference>
<name>A0ABW3V1Z4_9HYPH</name>
<dbReference type="Gene3D" id="2.30.110.50">
    <property type="match status" value="1"/>
</dbReference>
<keyword evidence="3" id="KW-1185">Reference proteome</keyword>
<accession>A0ABW3V1Z4</accession>
<sequence length="382" mass="41325">MQTPVFEIKVNGKPVASILNERLLSLSITDKEGVGSDTVEVDLNDGNPYAAIPKKGDQLEVSLGYKETGLLPFGTYTIDEPEVRCLPYGMTISGAGTNTRDQFKQSRSRHWDDKTVAEILQQIASENSLTPIISAEVSAHKYPWIGQQDESDMHFVERLARKHGALFSVKDGKLIFAKRGSGQSASGKALTKIILTPAQIVEGTCRVTFSHRKKVRKVKAKARNRAEARTDGVDADSDAEGTADFTLKENFATEAEAKSAAKAKAESLKSETIKTSVTVFGDPTIRAGAPFTYSGVRPEVDGIEFIIESATHRLYKAGYLTEIEAKLKPVETKKAKAKPKKDNAASTVKTNNNSSKTPKIPQPVSQPPAGNILPGQVGIGRA</sequence>